<dbReference type="PANTHER" id="PTHR23542">
    <property type="match status" value="1"/>
</dbReference>
<feature type="transmembrane region" description="Helical" evidence="2">
    <location>
        <begin position="380"/>
        <end position="401"/>
    </location>
</feature>
<dbReference type="SUPFAM" id="SSF103473">
    <property type="entry name" value="MFS general substrate transporter"/>
    <property type="match status" value="1"/>
</dbReference>
<feature type="transmembrane region" description="Helical" evidence="2">
    <location>
        <begin position="353"/>
        <end position="374"/>
    </location>
</feature>
<keyword evidence="2" id="KW-0812">Transmembrane</keyword>
<feature type="transmembrane region" description="Helical" evidence="2">
    <location>
        <begin position="192"/>
        <end position="213"/>
    </location>
</feature>
<keyword evidence="2" id="KW-0472">Membrane</keyword>
<reference evidence="3 4" key="1">
    <citation type="submission" date="2021-03" db="EMBL/GenBank/DDBJ databases">
        <title>Complete genome sequence of Streptomyces cyanogenus S136, producer of anticancer angucycline landomycin A.</title>
        <authorList>
            <person name="Hrab P."/>
            <person name="Ruckert C."/>
            <person name="Busche T."/>
            <person name="Ostash I."/>
            <person name="Kalinowski J."/>
            <person name="Fedorenko V."/>
            <person name="Yushchuk O."/>
            <person name="Ostash B."/>
        </authorList>
    </citation>
    <scope>NUCLEOTIDE SEQUENCE [LARGE SCALE GENOMIC DNA]</scope>
    <source>
        <strain evidence="3 4">S136</strain>
    </source>
</reference>
<keyword evidence="4" id="KW-1185">Reference proteome</keyword>
<organism evidence="3 4">
    <name type="scientific">Streptomyces cyanogenus</name>
    <dbReference type="NCBI Taxonomy" id="80860"/>
    <lineage>
        <taxon>Bacteria</taxon>
        <taxon>Bacillati</taxon>
        <taxon>Actinomycetota</taxon>
        <taxon>Actinomycetes</taxon>
        <taxon>Kitasatosporales</taxon>
        <taxon>Streptomycetaceae</taxon>
        <taxon>Streptomyces</taxon>
    </lineage>
</organism>
<feature type="compositionally biased region" description="Low complexity" evidence="1">
    <location>
        <begin position="416"/>
        <end position="433"/>
    </location>
</feature>
<evidence type="ECO:0000313" key="4">
    <source>
        <dbReference type="Proteomes" id="UP000663908"/>
    </source>
</evidence>
<dbReference type="InterPro" id="IPR011701">
    <property type="entry name" value="MFS"/>
</dbReference>
<feature type="transmembrane region" description="Helical" evidence="2">
    <location>
        <begin position="225"/>
        <end position="244"/>
    </location>
</feature>
<evidence type="ECO:0000313" key="3">
    <source>
        <dbReference type="EMBL" id="QTE00945.1"/>
    </source>
</evidence>
<name>A0ABX7TVZ5_STRCY</name>
<dbReference type="PANTHER" id="PTHR23542:SF1">
    <property type="entry name" value="MAJOR FACILITATOR SUPERFAMILY (MFS) PROFILE DOMAIN-CONTAINING PROTEIN"/>
    <property type="match status" value="1"/>
</dbReference>
<feature type="transmembrane region" description="Helical" evidence="2">
    <location>
        <begin position="34"/>
        <end position="57"/>
    </location>
</feature>
<feature type="transmembrane region" description="Helical" evidence="2">
    <location>
        <begin position="296"/>
        <end position="313"/>
    </location>
</feature>
<feature type="transmembrane region" description="Helical" evidence="2">
    <location>
        <begin position="264"/>
        <end position="284"/>
    </location>
</feature>
<dbReference type="Gene3D" id="1.20.1250.20">
    <property type="entry name" value="MFS general substrate transporter like domains"/>
    <property type="match status" value="2"/>
</dbReference>
<protein>
    <submittedName>
        <fullName evidence="3">Major Facilitator Superfamily protein</fullName>
    </submittedName>
</protein>
<proteinExistence type="predicted"/>
<keyword evidence="2" id="KW-1133">Transmembrane helix</keyword>
<evidence type="ECO:0000256" key="1">
    <source>
        <dbReference type="SAM" id="MobiDB-lite"/>
    </source>
</evidence>
<feature type="transmembrane region" description="Helical" evidence="2">
    <location>
        <begin position="122"/>
        <end position="140"/>
    </location>
</feature>
<feature type="region of interest" description="Disordered" evidence="1">
    <location>
        <begin position="404"/>
        <end position="433"/>
    </location>
</feature>
<feature type="transmembrane region" description="Helical" evidence="2">
    <location>
        <begin position="319"/>
        <end position="341"/>
    </location>
</feature>
<sequence length="433" mass="43696">MSLFRSSQGNFRVSTHPSRPSYAAVLRVPHARHAFTAALTARLSYGTVALAVLLSVSRATGSWAVSGTVLSLFGATTVFLMPLRASLIDRHGPRRALLPMSALYGALLSVLAALTWRPGAPAALVAVSAALAGACAPPLGPTMRALWSELVEDPGLLRRAYSLDGVAEELLYVCGPALVGALMGIAPPAAGILLSAALNVAGTCVFVSSPVLPGPRPARRRARPAAVRGLLPPVAVALGVGLALSSVELLVMAFVTERSHDPALVPWVLGALSAGSALGGLANGAVRWRTTARARLCRFAAALGLVLALAGLARDLWTLTAVTALAGAFTAPALTTAYLLADETAAEGSRTRAGAWVNTGVNAGSSAGALAAGLLIGRVPLSLCFALAGGAALVTAAAAAVRPHAGGWSHGSPRSRGTGAARTGGAAAPCRRR</sequence>
<dbReference type="Pfam" id="PF07690">
    <property type="entry name" value="MFS_1"/>
    <property type="match status" value="1"/>
</dbReference>
<gene>
    <name evidence="3" type="ORF">S1361_26675</name>
</gene>
<accession>A0ABX7TVZ5</accession>
<feature type="transmembrane region" description="Helical" evidence="2">
    <location>
        <begin position="63"/>
        <end position="84"/>
    </location>
</feature>
<dbReference type="Proteomes" id="UP000663908">
    <property type="component" value="Chromosome"/>
</dbReference>
<dbReference type="InterPro" id="IPR036259">
    <property type="entry name" value="MFS_trans_sf"/>
</dbReference>
<dbReference type="EMBL" id="CP071839">
    <property type="protein sequence ID" value="QTE00945.1"/>
    <property type="molecule type" value="Genomic_DNA"/>
</dbReference>
<feature type="transmembrane region" description="Helical" evidence="2">
    <location>
        <begin position="96"/>
        <end position="116"/>
    </location>
</feature>
<evidence type="ECO:0000256" key="2">
    <source>
        <dbReference type="SAM" id="Phobius"/>
    </source>
</evidence>